<comment type="caution">
    <text evidence="1">The sequence shown here is derived from an EMBL/GenBank/DDBJ whole genome shotgun (WGS) entry which is preliminary data.</text>
</comment>
<dbReference type="Proteomes" id="UP000250321">
    <property type="component" value="Unassembled WGS sequence"/>
</dbReference>
<organism evidence="1 2">
    <name type="scientific">Prunus yedoensis var. nudiflora</name>
    <dbReference type="NCBI Taxonomy" id="2094558"/>
    <lineage>
        <taxon>Eukaryota</taxon>
        <taxon>Viridiplantae</taxon>
        <taxon>Streptophyta</taxon>
        <taxon>Embryophyta</taxon>
        <taxon>Tracheophyta</taxon>
        <taxon>Spermatophyta</taxon>
        <taxon>Magnoliopsida</taxon>
        <taxon>eudicotyledons</taxon>
        <taxon>Gunneridae</taxon>
        <taxon>Pentapetalae</taxon>
        <taxon>rosids</taxon>
        <taxon>fabids</taxon>
        <taxon>Rosales</taxon>
        <taxon>Rosaceae</taxon>
        <taxon>Amygdaloideae</taxon>
        <taxon>Amygdaleae</taxon>
        <taxon>Prunus</taxon>
    </lineage>
</organism>
<gene>
    <name evidence="1" type="ORF">Pyn_35367</name>
</gene>
<keyword evidence="2" id="KW-1185">Reference proteome</keyword>
<dbReference type="EMBL" id="PJQY01002342">
    <property type="protein sequence ID" value="PQP94459.1"/>
    <property type="molecule type" value="Genomic_DNA"/>
</dbReference>
<dbReference type="AlphaFoldDB" id="A0A314XPM5"/>
<proteinExistence type="predicted"/>
<accession>A0A314XPM5</accession>
<evidence type="ECO:0000313" key="2">
    <source>
        <dbReference type="Proteomes" id="UP000250321"/>
    </source>
</evidence>
<protein>
    <submittedName>
        <fullName evidence="1">Uncharacterized protein</fullName>
    </submittedName>
</protein>
<reference evidence="1 2" key="1">
    <citation type="submission" date="2018-02" db="EMBL/GenBank/DDBJ databases">
        <title>Draft genome of wild Prunus yedoensis var. nudiflora.</title>
        <authorList>
            <person name="Baek S."/>
            <person name="Kim J.-H."/>
            <person name="Choi K."/>
            <person name="Kim G.-B."/>
            <person name="Cho A."/>
            <person name="Jang H."/>
            <person name="Shin C.-H."/>
            <person name="Yu H.-J."/>
            <person name="Mun J.-H."/>
        </authorList>
    </citation>
    <scope>NUCLEOTIDE SEQUENCE [LARGE SCALE GENOMIC DNA]</scope>
    <source>
        <strain evidence="2">cv. Jeju island</strain>
        <tissue evidence="1">Leaf</tissue>
    </source>
</reference>
<evidence type="ECO:0000313" key="1">
    <source>
        <dbReference type="EMBL" id="PQP94459.1"/>
    </source>
</evidence>
<name>A0A314XPM5_PRUYE</name>
<sequence>MVVNLTGAQLNLRGMANGNRNGDGIYLILIKAFITVSVIAERGKIRSRVFLSPKPLAHSQSSSFCSSLSSLRSQTEFLTGEEVLWDFFA</sequence>